<accession>A0A4Z2H353</accession>
<dbReference type="EMBL" id="SRLO01000338">
    <property type="protein sequence ID" value="TNN60236.1"/>
    <property type="molecule type" value="Genomic_DNA"/>
</dbReference>
<proteinExistence type="predicted"/>
<reference evidence="2 3" key="1">
    <citation type="submission" date="2019-03" db="EMBL/GenBank/DDBJ databases">
        <title>First draft genome of Liparis tanakae, snailfish: a comprehensive survey of snailfish specific genes.</title>
        <authorList>
            <person name="Kim W."/>
            <person name="Song I."/>
            <person name="Jeong J.-H."/>
            <person name="Kim D."/>
            <person name="Kim S."/>
            <person name="Ryu S."/>
            <person name="Song J.Y."/>
            <person name="Lee S.K."/>
        </authorList>
    </citation>
    <scope>NUCLEOTIDE SEQUENCE [LARGE SCALE GENOMIC DNA]</scope>
    <source>
        <tissue evidence="2">Muscle</tissue>
    </source>
</reference>
<evidence type="ECO:0000256" key="1">
    <source>
        <dbReference type="SAM" id="MobiDB-lite"/>
    </source>
</evidence>
<gene>
    <name evidence="2" type="ORF">EYF80_029571</name>
</gene>
<protein>
    <submittedName>
        <fullName evidence="2">Uncharacterized protein</fullName>
    </submittedName>
</protein>
<comment type="caution">
    <text evidence="2">The sequence shown here is derived from an EMBL/GenBank/DDBJ whole genome shotgun (WGS) entry which is preliminary data.</text>
</comment>
<organism evidence="2 3">
    <name type="scientific">Liparis tanakae</name>
    <name type="common">Tanaka's snailfish</name>
    <dbReference type="NCBI Taxonomy" id="230148"/>
    <lineage>
        <taxon>Eukaryota</taxon>
        <taxon>Metazoa</taxon>
        <taxon>Chordata</taxon>
        <taxon>Craniata</taxon>
        <taxon>Vertebrata</taxon>
        <taxon>Euteleostomi</taxon>
        <taxon>Actinopterygii</taxon>
        <taxon>Neopterygii</taxon>
        <taxon>Teleostei</taxon>
        <taxon>Neoteleostei</taxon>
        <taxon>Acanthomorphata</taxon>
        <taxon>Eupercaria</taxon>
        <taxon>Perciformes</taxon>
        <taxon>Cottioidei</taxon>
        <taxon>Cottales</taxon>
        <taxon>Liparidae</taxon>
        <taxon>Liparis</taxon>
    </lineage>
</organism>
<dbReference type="Proteomes" id="UP000314294">
    <property type="component" value="Unassembled WGS sequence"/>
</dbReference>
<evidence type="ECO:0000313" key="3">
    <source>
        <dbReference type="Proteomes" id="UP000314294"/>
    </source>
</evidence>
<feature type="region of interest" description="Disordered" evidence="1">
    <location>
        <begin position="57"/>
        <end position="78"/>
    </location>
</feature>
<feature type="compositionally biased region" description="Polar residues" evidence="1">
    <location>
        <begin position="69"/>
        <end position="78"/>
    </location>
</feature>
<dbReference type="AlphaFoldDB" id="A0A4Z2H353"/>
<sequence length="78" mass="8545">MGETRIATERTYSSAHSRDVPVHACALKLSQQRLITTKRTRYRQARPLGVAVRVKSPPAGLVRPDPGSSEVSDCLVNT</sequence>
<evidence type="ECO:0000313" key="2">
    <source>
        <dbReference type="EMBL" id="TNN60236.1"/>
    </source>
</evidence>
<name>A0A4Z2H353_9TELE</name>
<keyword evidence="3" id="KW-1185">Reference proteome</keyword>